<feature type="compositionally biased region" description="Basic and acidic residues" evidence="1">
    <location>
        <begin position="46"/>
        <end position="55"/>
    </location>
</feature>
<dbReference type="InterPro" id="IPR000477">
    <property type="entry name" value="RT_dom"/>
</dbReference>
<dbReference type="Proteomes" id="UP000265515">
    <property type="component" value="Unassembled WGS sequence"/>
</dbReference>
<feature type="region of interest" description="Disordered" evidence="1">
    <location>
        <begin position="46"/>
        <end position="148"/>
    </location>
</feature>
<comment type="caution">
    <text evidence="3">The sequence shown here is derived from an EMBL/GenBank/DDBJ whole genome shotgun (WGS) entry which is preliminary data.</text>
</comment>
<evidence type="ECO:0000259" key="2">
    <source>
        <dbReference type="PROSITE" id="PS50878"/>
    </source>
</evidence>
<dbReference type="Gramene" id="GBG73761">
    <property type="protein sequence ID" value="GBG73761"/>
    <property type="gene ID" value="CBR_g17101"/>
</dbReference>
<accession>A0A388KUN3</accession>
<keyword evidence="4" id="KW-1185">Reference proteome</keyword>
<dbReference type="EMBL" id="BFEA01000189">
    <property type="protein sequence ID" value="GBG73761.1"/>
    <property type="molecule type" value="Genomic_DNA"/>
</dbReference>
<reference evidence="3 4" key="1">
    <citation type="journal article" date="2018" name="Cell">
        <title>The Chara Genome: Secondary Complexity and Implications for Plant Terrestrialization.</title>
        <authorList>
            <person name="Nishiyama T."/>
            <person name="Sakayama H."/>
            <person name="Vries J.D."/>
            <person name="Buschmann H."/>
            <person name="Saint-Marcoux D."/>
            <person name="Ullrich K.K."/>
            <person name="Haas F.B."/>
            <person name="Vanderstraeten L."/>
            <person name="Becker D."/>
            <person name="Lang D."/>
            <person name="Vosolsobe S."/>
            <person name="Rombauts S."/>
            <person name="Wilhelmsson P.K.I."/>
            <person name="Janitza P."/>
            <person name="Kern R."/>
            <person name="Heyl A."/>
            <person name="Rumpler F."/>
            <person name="Villalobos L.I.A.C."/>
            <person name="Clay J.M."/>
            <person name="Skokan R."/>
            <person name="Toyoda A."/>
            <person name="Suzuki Y."/>
            <person name="Kagoshima H."/>
            <person name="Schijlen E."/>
            <person name="Tajeshwar N."/>
            <person name="Catarino B."/>
            <person name="Hetherington A.J."/>
            <person name="Saltykova A."/>
            <person name="Bonnot C."/>
            <person name="Breuninger H."/>
            <person name="Symeonidi A."/>
            <person name="Radhakrishnan G.V."/>
            <person name="Van Nieuwerburgh F."/>
            <person name="Deforce D."/>
            <person name="Chang C."/>
            <person name="Karol K.G."/>
            <person name="Hedrich R."/>
            <person name="Ulvskov P."/>
            <person name="Glockner G."/>
            <person name="Delwiche C.F."/>
            <person name="Petrasek J."/>
            <person name="Van de Peer Y."/>
            <person name="Friml J."/>
            <person name="Beilby M."/>
            <person name="Dolan L."/>
            <person name="Kohara Y."/>
            <person name="Sugano S."/>
            <person name="Fujiyama A."/>
            <person name="Delaux P.-M."/>
            <person name="Quint M."/>
            <person name="TheiBen G."/>
            <person name="Hagemann M."/>
            <person name="Harholt J."/>
            <person name="Dunand C."/>
            <person name="Zachgo S."/>
            <person name="Langdale J."/>
            <person name="Maumus F."/>
            <person name="Straeten D.V.D."/>
            <person name="Gould S.B."/>
            <person name="Rensing S.A."/>
        </authorList>
    </citation>
    <scope>NUCLEOTIDE SEQUENCE [LARGE SCALE GENOMIC DNA]</scope>
    <source>
        <strain evidence="3 4">S276</strain>
    </source>
</reference>
<name>A0A388KUN3_CHABU</name>
<dbReference type="PANTHER" id="PTHR19446">
    <property type="entry name" value="REVERSE TRANSCRIPTASES"/>
    <property type="match status" value="1"/>
</dbReference>
<feature type="compositionally biased region" description="Basic and acidic residues" evidence="1">
    <location>
        <begin position="81"/>
        <end position="90"/>
    </location>
</feature>
<evidence type="ECO:0000313" key="3">
    <source>
        <dbReference type="EMBL" id="GBG73761.1"/>
    </source>
</evidence>
<dbReference type="PROSITE" id="PS50878">
    <property type="entry name" value="RT_POL"/>
    <property type="match status" value="1"/>
</dbReference>
<dbReference type="CDD" id="cd01650">
    <property type="entry name" value="RT_nLTR_like"/>
    <property type="match status" value="1"/>
</dbReference>
<evidence type="ECO:0000313" key="4">
    <source>
        <dbReference type="Proteomes" id="UP000265515"/>
    </source>
</evidence>
<dbReference type="OrthoDB" id="1938551at2759"/>
<proteinExistence type="predicted"/>
<evidence type="ECO:0000256" key="1">
    <source>
        <dbReference type="SAM" id="MobiDB-lite"/>
    </source>
</evidence>
<dbReference type="AlphaFoldDB" id="A0A388KUN3"/>
<organism evidence="3 4">
    <name type="scientific">Chara braunii</name>
    <name type="common">Braun's stonewort</name>
    <dbReference type="NCBI Taxonomy" id="69332"/>
    <lineage>
        <taxon>Eukaryota</taxon>
        <taxon>Viridiplantae</taxon>
        <taxon>Streptophyta</taxon>
        <taxon>Charophyceae</taxon>
        <taxon>Charales</taxon>
        <taxon>Characeae</taxon>
        <taxon>Chara</taxon>
    </lineage>
</organism>
<dbReference type="Pfam" id="PF00078">
    <property type="entry name" value="RVT_1"/>
    <property type="match status" value="1"/>
</dbReference>
<feature type="region of interest" description="Disordered" evidence="1">
    <location>
        <begin position="315"/>
        <end position="335"/>
    </location>
</feature>
<protein>
    <recommendedName>
        <fullName evidence="2">Reverse transcriptase domain-containing protein</fullName>
    </recommendedName>
</protein>
<gene>
    <name evidence="3" type="ORF">CBR_g17101</name>
</gene>
<feature type="compositionally biased region" description="Basic and acidic residues" evidence="1">
    <location>
        <begin position="315"/>
        <end position="330"/>
    </location>
</feature>
<feature type="domain" description="Reverse transcriptase" evidence="2">
    <location>
        <begin position="508"/>
        <end position="614"/>
    </location>
</feature>
<sequence length="614" mass="69716">MEETQPAKADLNVTWMLSVSQNKGPCGILLDCWTRQGGVDELHRVKSTSDGRSDYDADTAVGQARRSQNSMVLAERISSGVKEKGGRKGVEDDELCKASSNRSDHQKGINIQRRGKGSEERAIPVESTSAENRSTQEQERQQRQQPANQLERLAWQERVGARLDDILKAGEGYVCPIVLWRAPEEIRLLLERATEVPTFGVTRLSQEQQVLEKVTEWLGPSGASANRTDGYVGSFSSKAIFPVGRLEMGRPPKAIPAWVFKSPEYRPVIAKFWEDWTEECSQDQLLKQIMIAVQRLRDILQRLLRGNYLAHKKTGEEHAQKMEELNKGPEESQTEEEWWAERVEAARGWRELQAEDSTKWGRRTKEAWITLGERMSRQFFVTVATRKAAPLMTAMDHPFEGQTEQQHTTRGILKCVTDFYRQLLTEEEQWTPEEMASKPEQDIWSHVQRLLNLADTCKLEEDITTEEVARAIAELPRLKTPGLDGMSAEHYKELRNFLVILLTSAYNEALKGGALPQGFVDAYVVLLFKKGAKEDMRNWRQISILNALYKILAKILANRLKEALPSIIDHTHTGFVAGRQIVSNILLAQQILEEEQCTGQAMAFVSIDLEKAYD</sequence>